<name>A0ABU6RNT2_9FABA</name>
<gene>
    <name evidence="2" type="ORF">PIB30_069517</name>
</gene>
<protein>
    <submittedName>
        <fullName evidence="2">Uncharacterized protein</fullName>
    </submittedName>
</protein>
<feature type="region of interest" description="Disordered" evidence="1">
    <location>
        <begin position="223"/>
        <end position="256"/>
    </location>
</feature>
<evidence type="ECO:0000256" key="1">
    <source>
        <dbReference type="SAM" id="MobiDB-lite"/>
    </source>
</evidence>
<sequence>MSHRKTPAVKLKNVPSKDPPQLSQLPLRKWFANKELWEDYQSFYSKMPILPLRFLSEGLLPEDKYYPRMMAAVATTLRLHDGIYDSEGDGEFRLWFRLAGFNETAAQRLRVSRITGKKYSVSAMKTDHRLLQYMLSYIWLPRRGNHGVLTEEDLIILWAMVRKVTLNWSYLIAQHLVNSTASCLNTGLGHGALWTKIFEHLGVDLSSEEAVLVDDKNAITSRHLNKMGRGPKAAAEENEDAGKGSSHPQNVGSSTRFSPEFMESFTQGMQSFRSSLSEDVQGIYRRLDGCESRFSMQDKEIQEFGNDMRRYFSRAAQSEDQGHQDDAPGQE</sequence>
<accession>A0ABU6RNT2</accession>
<keyword evidence="3" id="KW-1185">Reference proteome</keyword>
<evidence type="ECO:0000313" key="3">
    <source>
        <dbReference type="Proteomes" id="UP001341840"/>
    </source>
</evidence>
<dbReference type="EMBL" id="JASCZI010030973">
    <property type="protein sequence ID" value="MED6125549.1"/>
    <property type="molecule type" value="Genomic_DNA"/>
</dbReference>
<feature type="compositionally biased region" description="Basic and acidic residues" evidence="1">
    <location>
        <begin position="320"/>
        <end position="331"/>
    </location>
</feature>
<feature type="region of interest" description="Disordered" evidence="1">
    <location>
        <begin position="1"/>
        <end position="20"/>
    </location>
</feature>
<comment type="caution">
    <text evidence="2">The sequence shown here is derived from an EMBL/GenBank/DDBJ whole genome shotgun (WGS) entry which is preliminary data.</text>
</comment>
<reference evidence="2 3" key="1">
    <citation type="journal article" date="2023" name="Plants (Basel)">
        <title>Bridging the Gap: Combining Genomics and Transcriptomics Approaches to Understand Stylosanthes scabra, an Orphan Legume from the Brazilian Caatinga.</title>
        <authorList>
            <person name="Ferreira-Neto J.R.C."/>
            <person name="da Silva M.D."/>
            <person name="Binneck E."/>
            <person name="de Melo N.F."/>
            <person name="da Silva R.H."/>
            <person name="de Melo A.L.T.M."/>
            <person name="Pandolfi V."/>
            <person name="Bustamante F.O."/>
            <person name="Brasileiro-Vidal A.C."/>
            <person name="Benko-Iseppon A.M."/>
        </authorList>
    </citation>
    <scope>NUCLEOTIDE SEQUENCE [LARGE SCALE GENOMIC DNA]</scope>
    <source>
        <tissue evidence="2">Leaves</tissue>
    </source>
</reference>
<evidence type="ECO:0000313" key="2">
    <source>
        <dbReference type="EMBL" id="MED6125549.1"/>
    </source>
</evidence>
<dbReference type="Proteomes" id="UP001341840">
    <property type="component" value="Unassembled WGS sequence"/>
</dbReference>
<feature type="region of interest" description="Disordered" evidence="1">
    <location>
        <begin position="312"/>
        <end position="331"/>
    </location>
</feature>
<proteinExistence type="predicted"/>
<feature type="compositionally biased region" description="Polar residues" evidence="1">
    <location>
        <begin position="246"/>
        <end position="256"/>
    </location>
</feature>
<organism evidence="2 3">
    <name type="scientific">Stylosanthes scabra</name>
    <dbReference type="NCBI Taxonomy" id="79078"/>
    <lineage>
        <taxon>Eukaryota</taxon>
        <taxon>Viridiplantae</taxon>
        <taxon>Streptophyta</taxon>
        <taxon>Embryophyta</taxon>
        <taxon>Tracheophyta</taxon>
        <taxon>Spermatophyta</taxon>
        <taxon>Magnoliopsida</taxon>
        <taxon>eudicotyledons</taxon>
        <taxon>Gunneridae</taxon>
        <taxon>Pentapetalae</taxon>
        <taxon>rosids</taxon>
        <taxon>fabids</taxon>
        <taxon>Fabales</taxon>
        <taxon>Fabaceae</taxon>
        <taxon>Papilionoideae</taxon>
        <taxon>50 kb inversion clade</taxon>
        <taxon>dalbergioids sensu lato</taxon>
        <taxon>Dalbergieae</taxon>
        <taxon>Pterocarpus clade</taxon>
        <taxon>Stylosanthes</taxon>
    </lineage>
</organism>